<dbReference type="GO" id="GO:0046872">
    <property type="term" value="F:metal ion binding"/>
    <property type="evidence" value="ECO:0007669"/>
    <property type="project" value="UniProtKB-KW"/>
</dbReference>
<dbReference type="GO" id="GO:0006310">
    <property type="term" value="P:DNA recombination"/>
    <property type="evidence" value="ECO:0007669"/>
    <property type="project" value="UniProtKB-KW"/>
</dbReference>
<dbReference type="InterPro" id="IPR036397">
    <property type="entry name" value="RNaseH_sf"/>
</dbReference>
<keyword evidence="8" id="KW-0808">Transferase</keyword>
<evidence type="ECO:0000313" key="14">
    <source>
        <dbReference type="Proteomes" id="UP000290572"/>
    </source>
</evidence>
<keyword evidence="2" id="KW-0479">Metal-binding</keyword>
<dbReference type="Proteomes" id="UP000290572">
    <property type="component" value="Unassembled WGS sequence"/>
</dbReference>
<dbReference type="Pfam" id="PF25597">
    <property type="entry name" value="SH3_retrovirus"/>
    <property type="match status" value="1"/>
</dbReference>
<dbReference type="PANTHER" id="PTHR42648:SF11">
    <property type="entry name" value="TRANSPOSON TY4-P GAG-POL POLYPROTEIN"/>
    <property type="match status" value="1"/>
</dbReference>
<dbReference type="PROSITE" id="PS50994">
    <property type="entry name" value="INTEGRASE"/>
    <property type="match status" value="1"/>
</dbReference>
<dbReference type="InterPro" id="IPR039537">
    <property type="entry name" value="Retrotran_Ty1/copia-like"/>
</dbReference>
<dbReference type="SUPFAM" id="SSF53098">
    <property type="entry name" value="Ribonuclease H-like"/>
    <property type="match status" value="1"/>
</dbReference>
<keyword evidence="1" id="KW-0540">Nuclease</keyword>
<evidence type="ECO:0000256" key="10">
    <source>
        <dbReference type="ARBA" id="ARBA00023268"/>
    </source>
</evidence>
<dbReference type="GO" id="GO:0015074">
    <property type="term" value="P:DNA integration"/>
    <property type="evidence" value="ECO:0007669"/>
    <property type="project" value="UniProtKB-KW"/>
</dbReference>
<keyword evidence="7" id="KW-0695">RNA-directed DNA polymerase</keyword>
<keyword evidence="3" id="KW-0255">Endonuclease</keyword>
<keyword evidence="9" id="KW-0233">DNA recombination</keyword>
<sequence>MLVYFLKSKADTVQATEKFLADIAPYGEVKCIRSDNGTEFTSREFQALLTKNKIRHETSAPYSPHQNGTAERGWRTLGDMTRCLLIESKLPDELWNYAMQTSAYVRNRCYCRRTKKTPYELFTGRKPDVSKMQKFGSTCFAYKQENFDSRCEEGVFIGYDKNSPAYLEYYPNTGKIQKQRLVKFTAKTTREKETQTSQTHEEYEVMSPKINSERNADENMKDVSDKDIQNDTSETMPEQTEETSVRRNPSRIRRRPAHLQDFEVDNLEDKLQTCIDFCYRAVCDVPQTYQQAVTSTNSMQWKNAMDKEMKSLEENKTFTLTQLPQGKQPVGGRWVYTLKRDSDGSEKYKARFVAKGYSQKPGTDYDETFSPTADMTSVRVVMQKSAQENLILHQMDVETAYLHAPIDHEVYVEQPEGYERETETGNTMSYERVGMLEYLHSYSLY</sequence>
<keyword evidence="5" id="KW-0460">Magnesium</keyword>
<keyword evidence="14" id="KW-1185">Reference proteome</keyword>
<accession>A0A498NFS0</accession>
<dbReference type="InterPro" id="IPR001584">
    <property type="entry name" value="Integrase_cat-core"/>
</dbReference>
<dbReference type="GO" id="GO:0016787">
    <property type="term" value="F:hydrolase activity"/>
    <property type="evidence" value="ECO:0007669"/>
    <property type="project" value="UniProtKB-KW"/>
</dbReference>
<dbReference type="InterPro" id="IPR013103">
    <property type="entry name" value="RVT_2"/>
</dbReference>
<keyword evidence="8" id="KW-0239">DNA-directed DNA polymerase</keyword>
<feature type="domain" description="Integrase catalytic" evidence="12">
    <location>
        <begin position="1"/>
        <end position="126"/>
    </location>
</feature>
<dbReference type="Pfam" id="PF00665">
    <property type="entry name" value="rve"/>
    <property type="match status" value="1"/>
</dbReference>
<keyword evidence="4" id="KW-0378">Hydrolase</keyword>
<comment type="caution">
    <text evidence="13">The sequence shown here is derived from an EMBL/GenBank/DDBJ whole genome shotgun (WGS) entry which is preliminary data.</text>
</comment>
<evidence type="ECO:0000313" key="13">
    <source>
        <dbReference type="EMBL" id="RXN30670.1"/>
    </source>
</evidence>
<evidence type="ECO:0000256" key="11">
    <source>
        <dbReference type="SAM" id="MobiDB-lite"/>
    </source>
</evidence>
<evidence type="ECO:0000259" key="12">
    <source>
        <dbReference type="PROSITE" id="PS50994"/>
    </source>
</evidence>
<dbReference type="InterPro" id="IPR012337">
    <property type="entry name" value="RNaseH-like_sf"/>
</dbReference>
<dbReference type="STRING" id="84645.A0A498NFS0"/>
<organism evidence="13 14">
    <name type="scientific">Labeo rohita</name>
    <name type="common">Indian major carp</name>
    <name type="synonym">Cyprinus rohita</name>
    <dbReference type="NCBI Taxonomy" id="84645"/>
    <lineage>
        <taxon>Eukaryota</taxon>
        <taxon>Metazoa</taxon>
        <taxon>Chordata</taxon>
        <taxon>Craniata</taxon>
        <taxon>Vertebrata</taxon>
        <taxon>Euteleostomi</taxon>
        <taxon>Actinopterygii</taxon>
        <taxon>Neopterygii</taxon>
        <taxon>Teleostei</taxon>
        <taxon>Ostariophysi</taxon>
        <taxon>Cypriniformes</taxon>
        <taxon>Cyprinidae</taxon>
        <taxon>Labeoninae</taxon>
        <taxon>Labeonini</taxon>
        <taxon>Labeo</taxon>
    </lineage>
</organism>
<reference evidence="13 14" key="1">
    <citation type="submission" date="2018-03" db="EMBL/GenBank/DDBJ databases">
        <title>Draft genome sequence of Rohu Carp (Labeo rohita).</title>
        <authorList>
            <person name="Das P."/>
            <person name="Kushwaha B."/>
            <person name="Joshi C.G."/>
            <person name="Kumar D."/>
            <person name="Nagpure N.S."/>
            <person name="Sahoo L."/>
            <person name="Das S.P."/>
            <person name="Bit A."/>
            <person name="Patnaik S."/>
            <person name="Meher P.K."/>
            <person name="Jayasankar P."/>
            <person name="Koringa P.G."/>
            <person name="Patel N.V."/>
            <person name="Hinsu A.T."/>
            <person name="Kumar R."/>
            <person name="Pandey M."/>
            <person name="Agarwal S."/>
            <person name="Srivastava S."/>
            <person name="Singh M."/>
            <person name="Iquebal M.A."/>
            <person name="Jaiswal S."/>
            <person name="Angadi U.B."/>
            <person name="Kumar N."/>
            <person name="Raza M."/>
            <person name="Shah T.M."/>
            <person name="Rai A."/>
            <person name="Jena J.K."/>
        </authorList>
    </citation>
    <scope>NUCLEOTIDE SEQUENCE [LARGE SCALE GENOMIC DNA]</scope>
    <source>
        <strain evidence="13">DASCIFA01</strain>
        <tissue evidence="13">Testis</tissue>
    </source>
</reference>
<feature type="compositionally biased region" description="Basic and acidic residues" evidence="11">
    <location>
        <begin position="212"/>
        <end position="229"/>
    </location>
</feature>
<feature type="region of interest" description="Disordered" evidence="11">
    <location>
        <begin position="212"/>
        <end position="254"/>
    </location>
</feature>
<evidence type="ECO:0000256" key="1">
    <source>
        <dbReference type="ARBA" id="ARBA00022722"/>
    </source>
</evidence>
<evidence type="ECO:0000256" key="5">
    <source>
        <dbReference type="ARBA" id="ARBA00022842"/>
    </source>
</evidence>
<dbReference type="EMBL" id="QBIY01011554">
    <property type="protein sequence ID" value="RXN30670.1"/>
    <property type="molecule type" value="Genomic_DNA"/>
</dbReference>
<evidence type="ECO:0000256" key="6">
    <source>
        <dbReference type="ARBA" id="ARBA00022908"/>
    </source>
</evidence>
<dbReference type="GO" id="GO:0003887">
    <property type="term" value="F:DNA-directed DNA polymerase activity"/>
    <property type="evidence" value="ECO:0007669"/>
    <property type="project" value="UniProtKB-KW"/>
</dbReference>
<evidence type="ECO:0000256" key="7">
    <source>
        <dbReference type="ARBA" id="ARBA00022918"/>
    </source>
</evidence>
<evidence type="ECO:0000256" key="2">
    <source>
        <dbReference type="ARBA" id="ARBA00022723"/>
    </source>
</evidence>
<keyword evidence="8" id="KW-0548">Nucleotidyltransferase</keyword>
<dbReference type="Pfam" id="PF07727">
    <property type="entry name" value="RVT_2"/>
    <property type="match status" value="1"/>
</dbReference>
<protein>
    <submittedName>
        <fullName evidence="13">Retrovirus-related Pol poly from transposon TNT 1-94</fullName>
    </submittedName>
</protein>
<dbReference type="GO" id="GO:0003676">
    <property type="term" value="F:nucleic acid binding"/>
    <property type="evidence" value="ECO:0007669"/>
    <property type="project" value="InterPro"/>
</dbReference>
<dbReference type="AlphaFoldDB" id="A0A498NFS0"/>
<evidence type="ECO:0000256" key="9">
    <source>
        <dbReference type="ARBA" id="ARBA00023172"/>
    </source>
</evidence>
<evidence type="ECO:0000256" key="8">
    <source>
        <dbReference type="ARBA" id="ARBA00022932"/>
    </source>
</evidence>
<dbReference type="PANTHER" id="PTHR42648">
    <property type="entry name" value="TRANSPOSASE, PUTATIVE-RELATED"/>
    <property type="match status" value="1"/>
</dbReference>
<evidence type="ECO:0000256" key="3">
    <source>
        <dbReference type="ARBA" id="ARBA00022759"/>
    </source>
</evidence>
<keyword evidence="6" id="KW-0229">DNA integration</keyword>
<name>A0A498NFS0_LABRO</name>
<dbReference type="Gene3D" id="3.30.420.10">
    <property type="entry name" value="Ribonuclease H-like superfamily/Ribonuclease H"/>
    <property type="match status" value="1"/>
</dbReference>
<keyword evidence="10" id="KW-0511">Multifunctional enzyme</keyword>
<dbReference type="GO" id="GO:0003964">
    <property type="term" value="F:RNA-directed DNA polymerase activity"/>
    <property type="evidence" value="ECO:0007669"/>
    <property type="project" value="UniProtKB-KW"/>
</dbReference>
<proteinExistence type="predicted"/>
<dbReference type="GO" id="GO:0004519">
    <property type="term" value="F:endonuclease activity"/>
    <property type="evidence" value="ECO:0007669"/>
    <property type="project" value="UniProtKB-KW"/>
</dbReference>
<gene>
    <name evidence="13" type="ORF">ROHU_017576</name>
</gene>
<evidence type="ECO:0000256" key="4">
    <source>
        <dbReference type="ARBA" id="ARBA00022801"/>
    </source>
</evidence>
<dbReference type="InterPro" id="IPR057670">
    <property type="entry name" value="SH3_retrovirus"/>
</dbReference>